<evidence type="ECO:0000259" key="5">
    <source>
        <dbReference type="Pfam" id="PF01370"/>
    </source>
</evidence>
<evidence type="ECO:0000313" key="7">
    <source>
        <dbReference type="Proteomes" id="UP000184300"/>
    </source>
</evidence>
<protein>
    <recommendedName>
        <fullName evidence="5">NAD-dependent epimerase/dehydratase domain-containing protein</fullName>
    </recommendedName>
</protein>
<dbReference type="PANTHER" id="PTHR43103">
    <property type="entry name" value="NUCLEOSIDE-DIPHOSPHATE-SUGAR EPIMERASE"/>
    <property type="match status" value="1"/>
</dbReference>
<evidence type="ECO:0000256" key="3">
    <source>
        <dbReference type="ARBA" id="ARBA00023027"/>
    </source>
</evidence>
<feature type="domain" description="NAD-dependent epimerase/dehydratase" evidence="5">
    <location>
        <begin position="3"/>
        <end position="229"/>
    </location>
</feature>
<dbReference type="EMBL" id="KV878890">
    <property type="protein sequence ID" value="OJJ87704.1"/>
    <property type="molecule type" value="Genomic_DNA"/>
</dbReference>
<feature type="region of interest" description="Disordered" evidence="4">
    <location>
        <begin position="30"/>
        <end position="49"/>
    </location>
</feature>
<dbReference type="OrthoDB" id="202470at2759"/>
<dbReference type="GeneID" id="34456246"/>
<dbReference type="RefSeq" id="XP_022404387.1">
    <property type="nucleotide sequence ID" value="XM_022539985.1"/>
</dbReference>
<dbReference type="SUPFAM" id="SSF51735">
    <property type="entry name" value="NAD(P)-binding Rossmann-fold domains"/>
    <property type="match status" value="1"/>
</dbReference>
<gene>
    <name evidence="6" type="ORF">ASPGLDRAFT_118799</name>
</gene>
<reference evidence="7" key="1">
    <citation type="journal article" date="2017" name="Genome Biol.">
        <title>Comparative genomics reveals high biological diversity and specific adaptations in the industrially and medically important fungal genus Aspergillus.</title>
        <authorList>
            <person name="de Vries R.P."/>
            <person name="Riley R."/>
            <person name="Wiebenga A."/>
            <person name="Aguilar-Osorio G."/>
            <person name="Amillis S."/>
            <person name="Uchima C.A."/>
            <person name="Anderluh G."/>
            <person name="Asadollahi M."/>
            <person name="Askin M."/>
            <person name="Barry K."/>
            <person name="Battaglia E."/>
            <person name="Bayram O."/>
            <person name="Benocci T."/>
            <person name="Braus-Stromeyer S.A."/>
            <person name="Caldana C."/>
            <person name="Canovas D."/>
            <person name="Cerqueira G.C."/>
            <person name="Chen F."/>
            <person name="Chen W."/>
            <person name="Choi C."/>
            <person name="Clum A."/>
            <person name="Dos Santos R.A."/>
            <person name="Damasio A.R."/>
            <person name="Diallinas G."/>
            <person name="Emri T."/>
            <person name="Fekete E."/>
            <person name="Flipphi M."/>
            <person name="Freyberg S."/>
            <person name="Gallo A."/>
            <person name="Gournas C."/>
            <person name="Habgood R."/>
            <person name="Hainaut M."/>
            <person name="Harispe M.L."/>
            <person name="Henrissat B."/>
            <person name="Hilden K.S."/>
            <person name="Hope R."/>
            <person name="Hossain A."/>
            <person name="Karabika E."/>
            <person name="Karaffa L."/>
            <person name="Karanyi Z."/>
            <person name="Krasevec N."/>
            <person name="Kuo A."/>
            <person name="Kusch H."/>
            <person name="LaButti K."/>
            <person name="Lagendijk E.L."/>
            <person name="Lapidus A."/>
            <person name="Levasseur A."/>
            <person name="Lindquist E."/>
            <person name="Lipzen A."/>
            <person name="Logrieco A.F."/>
            <person name="MacCabe A."/>
            <person name="Maekelae M.R."/>
            <person name="Malavazi I."/>
            <person name="Melin P."/>
            <person name="Meyer V."/>
            <person name="Mielnichuk N."/>
            <person name="Miskei M."/>
            <person name="Molnar A.P."/>
            <person name="Mule G."/>
            <person name="Ngan C.Y."/>
            <person name="Orejas M."/>
            <person name="Orosz E."/>
            <person name="Ouedraogo J.P."/>
            <person name="Overkamp K.M."/>
            <person name="Park H.-S."/>
            <person name="Perrone G."/>
            <person name="Piumi F."/>
            <person name="Punt P.J."/>
            <person name="Ram A.F."/>
            <person name="Ramon A."/>
            <person name="Rauscher S."/>
            <person name="Record E."/>
            <person name="Riano-Pachon D.M."/>
            <person name="Robert V."/>
            <person name="Roehrig J."/>
            <person name="Ruller R."/>
            <person name="Salamov A."/>
            <person name="Salih N.S."/>
            <person name="Samson R.A."/>
            <person name="Sandor E."/>
            <person name="Sanguinetti M."/>
            <person name="Schuetze T."/>
            <person name="Sepcic K."/>
            <person name="Shelest E."/>
            <person name="Sherlock G."/>
            <person name="Sophianopoulou V."/>
            <person name="Squina F.M."/>
            <person name="Sun H."/>
            <person name="Susca A."/>
            <person name="Todd R.B."/>
            <person name="Tsang A."/>
            <person name="Unkles S.E."/>
            <person name="van de Wiele N."/>
            <person name="van Rossen-Uffink D."/>
            <person name="Oliveira J.V."/>
            <person name="Vesth T.C."/>
            <person name="Visser J."/>
            <person name="Yu J.-H."/>
            <person name="Zhou M."/>
            <person name="Andersen M.R."/>
            <person name="Archer D.B."/>
            <person name="Baker S.E."/>
            <person name="Benoit I."/>
            <person name="Brakhage A.A."/>
            <person name="Braus G.H."/>
            <person name="Fischer R."/>
            <person name="Frisvad J.C."/>
            <person name="Goldman G.H."/>
            <person name="Houbraken J."/>
            <person name="Oakley B."/>
            <person name="Pocsi I."/>
            <person name="Scazzocchio C."/>
            <person name="Seiboth B."/>
            <person name="vanKuyk P.A."/>
            <person name="Wortman J."/>
            <person name="Dyer P.S."/>
            <person name="Grigoriev I.V."/>
        </authorList>
    </citation>
    <scope>NUCLEOTIDE SEQUENCE [LARGE SCALE GENOMIC DNA]</scope>
    <source>
        <strain evidence="7">CBS 516.65</strain>
    </source>
</reference>
<sequence length="282" mass="31539">MKIAITGARGTVGRDTVQLCADAGHHTVQIDRTPRDDSDDIPNTEHRTADIGNDYAGTLKAFEGCDALIHLAAIPDPVEKEDSLVHNNNVSCAFNGFRAAAEHGIYKICYASSVNAIGLAYANRPLRFDYFPIDEDAPQHPTDPYALAKEEAEYQARSFVEWFPGMNIACLRIHEVAPLKDVQKEHERNWDEAAVKQLWGWVHPNAVARACLLAIERSERLGGCQIFNIIAPTTTQQETASEELARKFYPKAEIRGDLSRNQAFWATEKANRILGWVHDEKE</sequence>
<dbReference type="STRING" id="1160497.A0A1L9VUX3"/>
<keyword evidence="2" id="KW-0560">Oxidoreductase</keyword>
<dbReference type="VEuPathDB" id="FungiDB:ASPGLDRAFT_118799"/>
<dbReference type="InterPro" id="IPR001509">
    <property type="entry name" value="Epimerase_deHydtase"/>
</dbReference>
<dbReference type="InterPro" id="IPR036291">
    <property type="entry name" value="NAD(P)-bd_dom_sf"/>
</dbReference>
<organism evidence="6 7">
    <name type="scientific">Aspergillus glaucus CBS 516.65</name>
    <dbReference type="NCBI Taxonomy" id="1160497"/>
    <lineage>
        <taxon>Eukaryota</taxon>
        <taxon>Fungi</taxon>
        <taxon>Dikarya</taxon>
        <taxon>Ascomycota</taxon>
        <taxon>Pezizomycotina</taxon>
        <taxon>Eurotiomycetes</taxon>
        <taxon>Eurotiomycetidae</taxon>
        <taxon>Eurotiales</taxon>
        <taxon>Aspergillaceae</taxon>
        <taxon>Aspergillus</taxon>
        <taxon>Aspergillus subgen. Aspergillus</taxon>
    </lineage>
</organism>
<evidence type="ECO:0000313" key="6">
    <source>
        <dbReference type="EMBL" id="OJJ87704.1"/>
    </source>
</evidence>
<dbReference type="AlphaFoldDB" id="A0A1L9VUX3"/>
<keyword evidence="7" id="KW-1185">Reference proteome</keyword>
<accession>A0A1L9VUX3</accession>
<evidence type="ECO:0000256" key="2">
    <source>
        <dbReference type="ARBA" id="ARBA00023002"/>
    </source>
</evidence>
<dbReference type="GO" id="GO:0016491">
    <property type="term" value="F:oxidoreductase activity"/>
    <property type="evidence" value="ECO:0007669"/>
    <property type="project" value="UniProtKB-KW"/>
</dbReference>
<keyword evidence="3" id="KW-0520">NAD</keyword>
<proteinExistence type="inferred from homology"/>
<evidence type="ECO:0000256" key="1">
    <source>
        <dbReference type="ARBA" id="ARBA00007637"/>
    </source>
</evidence>
<dbReference type="Gene3D" id="3.40.50.720">
    <property type="entry name" value="NAD(P)-binding Rossmann-like Domain"/>
    <property type="match status" value="1"/>
</dbReference>
<comment type="similarity">
    <text evidence="1">Belongs to the NAD(P)-dependent epimerase/dehydratase family.</text>
</comment>
<dbReference type="Pfam" id="PF01370">
    <property type="entry name" value="Epimerase"/>
    <property type="match status" value="1"/>
</dbReference>
<dbReference type="PANTHER" id="PTHR43103:SF5">
    <property type="entry name" value="4-EPIMERASE, PUTATIVE (AFU_ORTHOLOGUE AFUA_7G00360)-RELATED"/>
    <property type="match status" value="1"/>
</dbReference>
<name>A0A1L9VUX3_ASPGL</name>
<dbReference type="Proteomes" id="UP000184300">
    <property type="component" value="Unassembled WGS sequence"/>
</dbReference>
<evidence type="ECO:0000256" key="4">
    <source>
        <dbReference type="SAM" id="MobiDB-lite"/>
    </source>
</evidence>